<sequence length="570" mass="61420">MTDRIEAAAAELRPLLQEFILWVPDNAPGSDPELVGPVALWHRLAVRDDAGLWKRGDLRTVLLEHVPKAVEDPEAAAEGLVSAIRSYLTFLSSTERLAPGSASLDALLAELDDIEDDFVDAMEDILDGNPWDDDEDDEDDEEVDEEVGESLGDFEPFADEIAALPTVRLRSDAELAEAARGVALIAQARDLALWVGTGRKVGAEALLSDDEVSEAVRALGLPDAQYLWNIWNLAIDLEFLAPDGDDTVSVDPDTSAWPFEDDEDALDVWTTGLHSIDYGDPELDDDDLTLALSGLTRALLIQLLLHSGSRTLADLRVELTQAVSEYDDLGLDAWAAAGDPLASVVAWLSGYGMVGVDDGVISLTPLGTDGVVHLLDDEDIEVDARPAIDAMTALDLLSLSSDMTDEEADAEFAAWLALRTPTQAASELLAAAAEDETDALVRVQAASLVGSLGDAAVPAWHEAAKEPSLRPYAATHLTQMGVEGAPEPTPTDVHWLILDMWTIANELGRAEFVASLHEVETQKLIGILDGIWKTRHPHLEELLEAIAEAHPDKQVSKAAKRALFKARSGS</sequence>
<proteinExistence type="predicted"/>
<evidence type="ECO:0008006" key="4">
    <source>
        <dbReference type="Google" id="ProtNLM"/>
    </source>
</evidence>
<dbReference type="RefSeq" id="WP_394300700.1">
    <property type="nucleotide sequence ID" value="NZ_JBHMQT010000014.1"/>
</dbReference>
<name>A0ABV6U3Q6_9ACTN</name>
<gene>
    <name evidence="2" type="ORF">ACFHYQ_09320</name>
</gene>
<evidence type="ECO:0000256" key="1">
    <source>
        <dbReference type="SAM" id="MobiDB-lite"/>
    </source>
</evidence>
<dbReference type="EMBL" id="JBHMQT010000014">
    <property type="protein sequence ID" value="MFC0862495.1"/>
    <property type="molecule type" value="Genomic_DNA"/>
</dbReference>
<reference evidence="2 3" key="1">
    <citation type="submission" date="2024-09" db="EMBL/GenBank/DDBJ databases">
        <authorList>
            <person name="Sun Q."/>
            <person name="Mori K."/>
        </authorList>
    </citation>
    <scope>NUCLEOTIDE SEQUENCE [LARGE SCALE GENOMIC DNA]</scope>
    <source>
        <strain evidence="2 3">TBRC 1851</strain>
    </source>
</reference>
<comment type="caution">
    <text evidence="2">The sequence shown here is derived from an EMBL/GenBank/DDBJ whole genome shotgun (WGS) entry which is preliminary data.</text>
</comment>
<accession>A0ABV6U3Q6</accession>
<organism evidence="2 3">
    <name type="scientific">Sphaerimonospora cavernae</name>
    <dbReference type="NCBI Taxonomy" id="1740611"/>
    <lineage>
        <taxon>Bacteria</taxon>
        <taxon>Bacillati</taxon>
        <taxon>Actinomycetota</taxon>
        <taxon>Actinomycetes</taxon>
        <taxon>Streptosporangiales</taxon>
        <taxon>Streptosporangiaceae</taxon>
        <taxon>Sphaerimonospora</taxon>
    </lineage>
</organism>
<evidence type="ECO:0000313" key="3">
    <source>
        <dbReference type="Proteomes" id="UP001589870"/>
    </source>
</evidence>
<dbReference type="Proteomes" id="UP001589870">
    <property type="component" value="Unassembled WGS sequence"/>
</dbReference>
<feature type="compositionally biased region" description="Acidic residues" evidence="1">
    <location>
        <begin position="125"/>
        <end position="148"/>
    </location>
</feature>
<evidence type="ECO:0000313" key="2">
    <source>
        <dbReference type="EMBL" id="MFC0862495.1"/>
    </source>
</evidence>
<keyword evidence="3" id="KW-1185">Reference proteome</keyword>
<feature type="region of interest" description="Disordered" evidence="1">
    <location>
        <begin position="125"/>
        <end position="149"/>
    </location>
</feature>
<protein>
    <recommendedName>
        <fullName evidence="4">HEAT repeat protein</fullName>
    </recommendedName>
</protein>